<dbReference type="InterPro" id="IPR013325">
    <property type="entry name" value="RNA_pol_sigma_r2"/>
</dbReference>
<evidence type="ECO:0000259" key="3">
    <source>
        <dbReference type="Pfam" id="PF04542"/>
    </source>
</evidence>
<dbReference type="SUPFAM" id="SSF88946">
    <property type="entry name" value="Sigma2 domain of RNA polymerase sigma factors"/>
    <property type="match status" value="1"/>
</dbReference>
<evidence type="ECO:0000313" key="6">
    <source>
        <dbReference type="Proteomes" id="UP000518300"/>
    </source>
</evidence>
<dbReference type="InterPro" id="IPR013249">
    <property type="entry name" value="RNA_pol_sigma70_r4_t2"/>
</dbReference>
<dbReference type="GO" id="GO:0003677">
    <property type="term" value="F:DNA binding"/>
    <property type="evidence" value="ECO:0007669"/>
    <property type="project" value="InterPro"/>
</dbReference>
<proteinExistence type="predicted"/>
<dbReference type="InterPro" id="IPR036388">
    <property type="entry name" value="WH-like_DNA-bd_sf"/>
</dbReference>
<dbReference type="Proteomes" id="UP000518300">
    <property type="component" value="Unassembled WGS sequence"/>
</dbReference>
<dbReference type="GO" id="GO:0016987">
    <property type="term" value="F:sigma factor activity"/>
    <property type="evidence" value="ECO:0007669"/>
    <property type="project" value="InterPro"/>
</dbReference>
<gene>
    <name evidence="5" type="ORF">HG543_20990</name>
</gene>
<dbReference type="AlphaFoldDB" id="A0A848LHH5"/>
<dbReference type="Pfam" id="PF08281">
    <property type="entry name" value="Sigma70_r4_2"/>
    <property type="match status" value="1"/>
</dbReference>
<feature type="domain" description="RNA polymerase sigma-70 region 2" evidence="3">
    <location>
        <begin position="14"/>
        <end position="77"/>
    </location>
</feature>
<accession>A0A848LHH5</accession>
<dbReference type="InterPro" id="IPR032710">
    <property type="entry name" value="NTF2-like_dom_sf"/>
</dbReference>
<comment type="subunit">
    <text evidence="1">Interacts transiently with the RNA polymerase catalytic core formed by RpoA, RpoB, RpoC and RpoZ (2 alpha, 1 beta, 1 beta' and 1 omega subunit) to form the RNA polymerase holoenzyme that can initiate transcription.</text>
</comment>
<feature type="domain" description="RNA polymerase sigma factor 70 region 4 type 2" evidence="4">
    <location>
        <begin position="123"/>
        <end position="174"/>
    </location>
</feature>
<dbReference type="InterPro" id="IPR007627">
    <property type="entry name" value="RNA_pol_sigma70_r2"/>
</dbReference>
<comment type="caution">
    <text evidence="5">The sequence shown here is derived from an EMBL/GenBank/DDBJ whole genome shotgun (WGS) entry which is preliminary data.</text>
</comment>
<reference evidence="5 6" key="1">
    <citation type="submission" date="2020-04" db="EMBL/GenBank/DDBJ databases">
        <title>Draft genome of Pyxidicoccus fallax type strain.</title>
        <authorList>
            <person name="Whitworth D.E."/>
        </authorList>
    </citation>
    <scope>NUCLEOTIDE SEQUENCE [LARGE SCALE GENOMIC DNA]</scope>
    <source>
        <strain evidence="5 6">DSM 14698</strain>
    </source>
</reference>
<dbReference type="InterPro" id="IPR052704">
    <property type="entry name" value="ECF_Sigma-70_Domain"/>
</dbReference>
<dbReference type="SUPFAM" id="SSF88659">
    <property type="entry name" value="Sigma3 and sigma4 domains of RNA polymerase sigma factors"/>
    <property type="match status" value="1"/>
</dbReference>
<dbReference type="CDD" id="cd06171">
    <property type="entry name" value="Sigma70_r4"/>
    <property type="match status" value="1"/>
</dbReference>
<dbReference type="EMBL" id="JABBJJ010000095">
    <property type="protein sequence ID" value="NMO17315.1"/>
    <property type="molecule type" value="Genomic_DNA"/>
</dbReference>
<dbReference type="SUPFAM" id="SSF54427">
    <property type="entry name" value="NTF2-like"/>
    <property type="match status" value="1"/>
</dbReference>
<dbReference type="PANTHER" id="PTHR30173:SF36">
    <property type="entry name" value="ECF RNA POLYMERASE SIGMA FACTOR SIGJ"/>
    <property type="match status" value="1"/>
</dbReference>
<evidence type="ECO:0000256" key="2">
    <source>
        <dbReference type="SAM" id="MobiDB-lite"/>
    </source>
</evidence>
<dbReference type="GO" id="GO:0006352">
    <property type="term" value="P:DNA-templated transcription initiation"/>
    <property type="evidence" value="ECO:0007669"/>
    <property type="project" value="InterPro"/>
</dbReference>
<dbReference type="PANTHER" id="PTHR30173">
    <property type="entry name" value="SIGMA 19 FACTOR"/>
    <property type="match status" value="1"/>
</dbReference>
<dbReference type="RefSeq" id="WP_169346597.1">
    <property type="nucleotide sequence ID" value="NZ_JABBJJ010000095.1"/>
</dbReference>
<dbReference type="Gene3D" id="3.10.450.50">
    <property type="match status" value="1"/>
</dbReference>
<keyword evidence="6" id="KW-1185">Reference proteome</keyword>
<sequence>MVDAGHGAVEAAARAHERFLWGLCYRMTGVAADADDLVQETYARALASPPERKEELRPWLTRVAVNLARDHLRRRKREDYVGPWLPSPVDTSDTEPPPGVEARLPGGGSTEGRYELLESVSFAFLLALEALAPKQRAVLLLRDVFDYSVREVAEALNMSEVHVKVVHHRARAAMAEYDRARCVPTRDLQERTRAALEAFMGALMSGDVAAAEALLSDDVRAVTDGNGQVRAAHVPVVGARRVLTFLTRLMELRGPPMAAEVQLLNGLPALVATYPEDPKDPLMPTRMVMWGALAADGRITQINSVLTPRKLEGLRMPALSEEDGGR</sequence>
<dbReference type="Gene3D" id="1.10.1740.10">
    <property type="match status" value="1"/>
</dbReference>
<evidence type="ECO:0000313" key="5">
    <source>
        <dbReference type="EMBL" id="NMO17315.1"/>
    </source>
</evidence>
<evidence type="ECO:0000256" key="1">
    <source>
        <dbReference type="ARBA" id="ARBA00011344"/>
    </source>
</evidence>
<organism evidence="5 6">
    <name type="scientific">Pyxidicoccus fallax</name>
    <dbReference type="NCBI Taxonomy" id="394095"/>
    <lineage>
        <taxon>Bacteria</taxon>
        <taxon>Pseudomonadati</taxon>
        <taxon>Myxococcota</taxon>
        <taxon>Myxococcia</taxon>
        <taxon>Myxococcales</taxon>
        <taxon>Cystobacterineae</taxon>
        <taxon>Myxococcaceae</taxon>
        <taxon>Pyxidicoccus</taxon>
    </lineage>
</organism>
<dbReference type="Pfam" id="PF04542">
    <property type="entry name" value="Sigma70_r2"/>
    <property type="match status" value="1"/>
</dbReference>
<dbReference type="InterPro" id="IPR014284">
    <property type="entry name" value="RNA_pol_sigma-70_dom"/>
</dbReference>
<dbReference type="NCBIfam" id="TIGR02937">
    <property type="entry name" value="sigma70-ECF"/>
    <property type="match status" value="1"/>
</dbReference>
<feature type="region of interest" description="Disordered" evidence="2">
    <location>
        <begin position="83"/>
        <end position="107"/>
    </location>
</feature>
<dbReference type="InterPro" id="IPR013324">
    <property type="entry name" value="RNA_pol_sigma_r3/r4-like"/>
</dbReference>
<name>A0A848LHH5_9BACT</name>
<dbReference type="Gene3D" id="1.10.10.10">
    <property type="entry name" value="Winged helix-like DNA-binding domain superfamily/Winged helix DNA-binding domain"/>
    <property type="match status" value="1"/>
</dbReference>
<protein>
    <submittedName>
        <fullName evidence="5">Sigma-70 family RNA polymerase sigma factor</fullName>
    </submittedName>
</protein>
<evidence type="ECO:0000259" key="4">
    <source>
        <dbReference type="Pfam" id="PF08281"/>
    </source>
</evidence>